<proteinExistence type="predicted"/>
<reference evidence="2" key="1">
    <citation type="submission" date="2023-03" db="EMBL/GenBank/DDBJ databases">
        <title>Edaphobacter sp.</title>
        <authorList>
            <person name="Huber K.J."/>
            <person name="Papendorf J."/>
            <person name="Pilke C."/>
            <person name="Bunk B."/>
            <person name="Sproeer C."/>
            <person name="Pester M."/>
        </authorList>
    </citation>
    <scope>NUCLEOTIDE SEQUENCE</scope>
    <source>
        <strain evidence="2">DSM 109920</strain>
    </source>
</reference>
<dbReference type="EMBL" id="CP121195">
    <property type="protein sequence ID" value="XBH14783.1"/>
    <property type="molecule type" value="Genomic_DNA"/>
</dbReference>
<organism evidence="2">
    <name type="scientific">Edaphobacter paludis</name>
    <dbReference type="NCBI Taxonomy" id="3035702"/>
    <lineage>
        <taxon>Bacteria</taxon>
        <taxon>Pseudomonadati</taxon>
        <taxon>Acidobacteriota</taxon>
        <taxon>Terriglobia</taxon>
        <taxon>Terriglobales</taxon>
        <taxon>Acidobacteriaceae</taxon>
        <taxon>Edaphobacter</taxon>
    </lineage>
</organism>
<dbReference type="PANTHER" id="PTHR30451:SF5">
    <property type="entry name" value="SLR0019 PROTEIN"/>
    <property type="match status" value="1"/>
</dbReference>
<dbReference type="Gene3D" id="2.60.40.3110">
    <property type="match status" value="1"/>
</dbReference>
<dbReference type="GO" id="GO:0009297">
    <property type="term" value="P:pilus assembly"/>
    <property type="evidence" value="ECO:0007669"/>
    <property type="project" value="InterPro"/>
</dbReference>
<dbReference type="RefSeq" id="WP_348270056.1">
    <property type="nucleotide sequence ID" value="NZ_CP121195.1"/>
</dbReference>
<dbReference type="PANTHER" id="PTHR30451">
    <property type="entry name" value="OUTER MEMBRANE USHER PROTEIN"/>
    <property type="match status" value="1"/>
</dbReference>
<evidence type="ECO:0000259" key="1">
    <source>
        <dbReference type="Pfam" id="PF13953"/>
    </source>
</evidence>
<dbReference type="GO" id="GO:0015473">
    <property type="term" value="F:fimbrial usher porin activity"/>
    <property type="evidence" value="ECO:0007669"/>
    <property type="project" value="InterPro"/>
</dbReference>
<sequence>MLTINIPTAAKAADQILLLDLHLNGNPTGKIGEFTLRGNTLLSQRGELHDLGFQVPASSDSDGLVALSTLPGLTWHLDQKTMTLYVKVSDNQLLPTVLHLDESDRPATPRTIESGTGVTLNYDIVGILAGNHNGTSGSLDFRAFSPKGVLSSGLLVHAGAAPVGTGTNPAIRLDSTYQFADVHTLRRYSVGDFITGSLAWTRPIRLAGAQIRSDFSMRPDLVTFPLPSISGSAAVHSVVDVLTNGGLVLSRQVDPGPFEIPELPMVTGAGTISMTVTNALGQQTSVTQPFYASSALLAPGLHTFSAQVGAVRRNWGIASNDYGKFAGIANYRRGLSSKITIEGSAEATPGTIMAGGGGVLNVCNLAVVNFAAAGSIGSEGTGAQLSAGGQHIGRRFSLGGSVTIAGRQFQDVAAMNGDPVPRQQLNANTGVSLKAFGSVGIAYAGLDVQSSANSVDLSVMPIQRSHVLSASYSVQVHHMSIYANEFHDFTSTGSNGVMVGLTIPFGRRGSVSVSSGSEGGYGQVQVQQSVASIGDWGYQTYVSAADPLHEFAQVQYKSRRGLLLVGADRTGGATSVNLESQGALSFVDGGLFPSNSIYDSFAIVDTGPMPHVHVLQENRDVGRTNSTGRLLVPDMHSFDLNHIAIVPTDIPPDATVDITSREVRPQDRSGVVIKFPMRISHGALLRLVNEAGVPVPVGSTARLLPAGVVVPVGYDGDAYVEDLNSHNEIEVERPNGQRCSVAFEYQPVLDEIPIIGPLLCREQGR</sequence>
<dbReference type="Gene3D" id="2.60.40.2610">
    <property type="entry name" value="Outer membrane usher protein FimD, plug domain"/>
    <property type="match status" value="1"/>
</dbReference>
<protein>
    <submittedName>
        <fullName evidence="2">Fimbria/pilus outer membrane usher protein</fullName>
    </submittedName>
</protein>
<gene>
    <name evidence="2" type="ORF">P8936_06400</name>
</gene>
<dbReference type="InterPro" id="IPR025949">
    <property type="entry name" value="PapC-like_C"/>
</dbReference>
<dbReference type="AlphaFoldDB" id="A0AAU7DAL1"/>
<dbReference type="GO" id="GO:0009279">
    <property type="term" value="C:cell outer membrane"/>
    <property type="evidence" value="ECO:0007669"/>
    <property type="project" value="TreeGrafter"/>
</dbReference>
<dbReference type="InterPro" id="IPR000015">
    <property type="entry name" value="Fimb_usher"/>
</dbReference>
<name>A0AAU7DAL1_9BACT</name>
<feature type="domain" description="PapC-like C-terminal" evidence="1">
    <location>
        <begin position="684"/>
        <end position="746"/>
    </location>
</feature>
<dbReference type="Pfam" id="PF13953">
    <property type="entry name" value="PapC_C"/>
    <property type="match status" value="1"/>
</dbReference>
<evidence type="ECO:0000313" key="2">
    <source>
        <dbReference type="EMBL" id="XBH14783.1"/>
    </source>
</evidence>
<accession>A0AAU7DAL1</accession>
<dbReference type="InterPro" id="IPR042186">
    <property type="entry name" value="FimD_plug_dom"/>
</dbReference>
<dbReference type="Pfam" id="PF00577">
    <property type="entry name" value="Usher"/>
    <property type="match status" value="2"/>
</dbReference>